<evidence type="ECO:0000259" key="11">
    <source>
        <dbReference type="Pfam" id="PF03372"/>
    </source>
</evidence>
<keyword evidence="12" id="KW-0269">Exonuclease</keyword>
<dbReference type="PANTHER" id="PTHR15822">
    <property type="entry name" value="TRAF AND TNF RECEPTOR-ASSOCIATED PROTEIN"/>
    <property type="match status" value="1"/>
</dbReference>
<evidence type="ECO:0000256" key="6">
    <source>
        <dbReference type="ARBA" id="ARBA00022801"/>
    </source>
</evidence>
<keyword evidence="4" id="KW-0479">Metal-binding</keyword>
<keyword evidence="12" id="KW-0255">Endonuclease</keyword>
<dbReference type="EMBL" id="CP036266">
    <property type="protein sequence ID" value="QDT18312.1"/>
    <property type="molecule type" value="Genomic_DNA"/>
</dbReference>
<keyword evidence="10" id="KW-1133">Transmembrane helix</keyword>
<feature type="transmembrane region" description="Helical" evidence="10">
    <location>
        <begin position="94"/>
        <end position="114"/>
    </location>
</feature>
<evidence type="ECO:0000313" key="13">
    <source>
        <dbReference type="Proteomes" id="UP000320421"/>
    </source>
</evidence>
<evidence type="ECO:0000256" key="9">
    <source>
        <dbReference type="SAM" id="MobiDB-lite"/>
    </source>
</evidence>
<evidence type="ECO:0000256" key="7">
    <source>
        <dbReference type="ARBA" id="ARBA00022842"/>
    </source>
</evidence>
<proteinExistence type="predicted"/>
<evidence type="ECO:0000256" key="2">
    <source>
        <dbReference type="ARBA" id="ARBA00001946"/>
    </source>
</evidence>
<gene>
    <name evidence="12" type="ORF">HG66A1_00710</name>
</gene>
<keyword evidence="10" id="KW-0812">Transmembrane</keyword>
<keyword evidence="5" id="KW-0227">DNA damage</keyword>
<dbReference type="Pfam" id="PF03372">
    <property type="entry name" value="Exo_endo_phos"/>
    <property type="match status" value="1"/>
</dbReference>
<keyword evidence="10" id="KW-0472">Membrane</keyword>
<dbReference type="GO" id="GO:0004519">
    <property type="term" value="F:endonuclease activity"/>
    <property type="evidence" value="ECO:0007669"/>
    <property type="project" value="UniProtKB-KW"/>
</dbReference>
<dbReference type="InterPro" id="IPR051547">
    <property type="entry name" value="TDP2-like"/>
</dbReference>
<keyword evidence="7" id="KW-0460">Magnesium</keyword>
<name>A0A517PG01_9PLAN</name>
<reference evidence="12 13" key="1">
    <citation type="submission" date="2019-02" db="EMBL/GenBank/DDBJ databases">
        <title>Deep-cultivation of Planctomycetes and their phenomic and genomic characterization uncovers novel biology.</title>
        <authorList>
            <person name="Wiegand S."/>
            <person name="Jogler M."/>
            <person name="Boedeker C."/>
            <person name="Pinto D."/>
            <person name="Vollmers J."/>
            <person name="Rivas-Marin E."/>
            <person name="Kohn T."/>
            <person name="Peeters S.H."/>
            <person name="Heuer A."/>
            <person name="Rast P."/>
            <person name="Oberbeckmann S."/>
            <person name="Bunk B."/>
            <person name="Jeske O."/>
            <person name="Meyerdierks A."/>
            <person name="Storesund J.E."/>
            <person name="Kallscheuer N."/>
            <person name="Luecker S."/>
            <person name="Lage O.M."/>
            <person name="Pohl T."/>
            <person name="Merkel B.J."/>
            <person name="Hornburger P."/>
            <person name="Mueller R.-W."/>
            <person name="Bruemmer F."/>
            <person name="Labrenz M."/>
            <person name="Spormann A.M."/>
            <person name="Op den Camp H."/>
            <person name="Overmann J."/>
            <person name="Amann R."/>
            <person name="Jetten M.S.M."/>
            <person name="Mascher T."/>
            <person name="Medema M.H."/>
            <person name="Devos D.P."/>
            <person name="Kaster A.-K."/>
            <person name="Ovreas L."/>
            <person name="Rohde M."/>
            <person name="Galperin M.Y."/>
            <person name="Jogler C."/>
        </authorList>
    </citation>
    <scope>NUCLEOTIDE SEQUENCE [LARGE SCALE GENOMIC DNA]</scope>
    <source>
        <strain evidence="12 13">HG66A1</strain>
    </source>
</reference>
<accession>A0A517PG01</accession>
<dbReference type="InterPro" id="IPR005135">
    <property type="entry name" value="Endo/exonuclease/phosphatase"/>
</dbReference>
<feature type="transmembrane region" description="Helical" evidence="10">
    <location>
        <begin position="34"/>
        <end position="55"/>
    </location>
</feature>
<evidence type="ECO:0000256" key="4">
    <source>
        <dbReference type="ARBA" id="ARBA00022723"/>
    </source>
</evidence>
<dbReference type="OrthoDB" id="9796594at2"/>
<comment type="cofactor">
    <cofactor evidence="2">
        <name>Mg(2+)</name>
        <dbReference type="ChEBI" id="CHEBI:18420"/>
    </cofactor>
</comment>
<keyword evidence="6" id="KW-0378">Hydrolase</keyword>
<keyword evidence="8" id="KW-0234">DNA repair</keyword>
<evidence type="ECO:0000256" key="5">
    <source>
        <dbReference type="ARBA" id="ARBA00022763"/>
    </source>
</evidence>
<feature type="domain" description="Endonuclease/exonuclease/phosphatase" evidence="11">
    <location>
        <begin position="136"/>
        <end position="340"/>
    </location>
</feature>
<evidence type="ECO:0000313" key="12">
    <source>
        <dbReference type="EMBL" id="QDT18312.1"/>
    </source>
</evidence>
<dbReference type="GO" id="GO:0004527">
    <property type="term" value="F:exonuclease activity"/>
    <property type="evidence" value="ECO:0007669"/>
    <property type="project" value="UniProtKB-KW"/>
</dbReference>
<dbReference type="Gene3D" id="3.60.10.10">
    <property type="entry name" value="Endonuclease/exonuclease/phosphatase"/>
    <property type="match status" value="1"/>
</dbReference>
<evidence type="ECO:0000256" key="1">
    <source>
        <dbReference type="ARBA" id="ARBA00001936"/>
    </source>
</evidence>
<keyword evidence="3" id="KW-0540">Nuclease</keyword>
<dbReference type="GO" id="GO:0006281">
    <property type="term" value="P:DNA repair"/>
    <property type="evidence" value="ECO:0007669"/>
    <property type="project" value="UniProtKB-KW"/>
</dbReference>
<dbReference type="PANTHER" id="PTHR15822:SF4">
    <property type="entry name" value="TYROSYL-DNA PHOSPHODIESTERASE 2"/>
    <property type="match status" value="1"/>
</dbReference>
<evidence type="ECO:0000256" key="3">
    <source>
        <dbReference type="ARBA" id="ARBA00022722"/>
    </source>
</evidence>
<organism evidence="12 13">
    <name type="scientific">Gimesia chilikensis</name>
    <dbReference type="NCBI Taxonomy" id="2605989"/>
    <lineage>
        <taxon>Bacteria</taxon>
        <taxon>Pseudomonadati</taxon>
        <taxon>Planctomycetota</taxon>
        <taxon>Planctomycetia</taxon>
        <taxon>Planctomycetales</taxon>
        <taxon>Planctomycetaceae</taxon>
        <taxon>Gimesia</taxon>
    </lineage>
</organism>
<feature type="region of interest" description="Disordered" evidence="9">
    <location>
        <begin position="352"/>
        <end position="387"/>
    </location>
</feature>
<evidence type="ECO:0000256" key="10">
    <source>
        <dbReference type="SAM" id="Phobius"/>
    </source>
</evidence>
<feature type="transmembrane region" description="Helical" evidence="10">
    <location>
        <begin position="67"/>
        <end position="87"/>
    </location>
</feature>
<comment type="cofactor">
    <cofactor evidence="1">
        <name>Mn(2+)</name>
        <dbReference type="ChEBI" id="CHEBI:29035"/>
    </cofactor>
</comment>
<dbReference type="InterPro" id="IPR036691">
    <property type="entry name" value="Endo/exonu/phosph_ase_sf"/>
</dbReference>
<dbReference type="GO" id="GO:0046872">
    <property type="term" value="F:metal ion binding"/>
    <property type="evidence" value="ECO:0007669"/>
    <property type="project" value="UniProtKB-KW"/>
</dbReference>
<feature type="compositionally biased region" description="Basic and acidic residues" evidence="9">
    <location>
        <begin position="375"/>
        <end position="387"/>
    </location>
</feature>
<dbReference type="SUPFAM" id="SSF56219">
    <property type="entry name" value="DNase I-like"/>
    <property type="match status" value="1"/>
</dbReference>
<dbReference type="Proteomes" id="UP000320421">
    <property type="component" value="Chromosome"/>
</dbReference>
<dbReference type="AlphaFoldDB" id="A0A517PG01"/>
<evidence type="ECO:0000256" key="8">
    <source>
        <dbReference type="ARBA" id="ARBA00023204"/>
    </source>
</evidence>
<keyword evidence="13" id="KW-1185">Reference proteome</keyword>
<sequence>MIVFQQQGDQKLVPTETITEEHSGSSTESPVRKWVYRCVILLAGVAVLTALLPLLPVDWWWVRIGDFPRVQLLFAYVVVMLVLFPFWHKTAAKTGVFLLTISCSIQLFWIFPYLPFAPHEVEWAESADPQTRLRIMTANVYQENQNAEAVLSLIEQEQPHIVVLCEVNARWIRDLKPLEKSYGWRLTHPLENTYGIAVYSRLPLESARIRSMIKQEIPSIDARVKLPSGQFVRLFAVHPNPPRPGEDTTKRDAELVLVGREVRDSPSAIVLGDLNDVGWSRTTNLFQEVSGLLDPRKGRGLYPTYDATSSIWRYPLDYLFHSDDFRIVKLGTLPSIGSDHFPLLVELSHEPEAAVTQEGPHLDGGDQEDASDAVDSARELKETPEEP</sequence>
<protein>
    <submittedName>
        <fullName evidence="12">Endonuclease/Exonuclease/phosphatase family protein</fullName>
    </submittedName>
</protein>